<reference evidence="4" key="1">
    <citation type="submission" date="2022-11" db="UniProtKB">
        <authorList>
            <consortium name="WormBaseParasite"/>
        </authorList>
    </citation>
    <scope>IDENTIFICATION</scope>
</reference>
<feature type="domain" description="Fibrinogen C-terminal" evidence="2">
    <location>
        <begin position="150"/>
        <end position="339"/>
    </location>
</feature>
<dbReference type="PANTHER" id="PTHR19143">
    <property type="entry name" value="FIBRINOGEN/TENASCIN/ANGIOPOEITIN"/>
    <property type="match status" value="1"/>
</dbReference>
<dbReference type="CDD" id="cd00037">
    <property type="entry name" value="CLECT"/>
    <property type="match status" value="1"/>
</dbReference>
<name>A0A914V515_9BILA</name>
<dbReference type="InterPro" id="IPR014716">
    <property type="entry name" value="Fibrinogen_a/b/g_C_1"/>
</dbReference>
<dbReference type="InterPro" id="IPR050373">
    <property type="entry name" value="Fibrinogen_C-term_domain"/>
</dbReference>
<dbReference type="AlphaFoldDB" id="A0A914V515"/>
<dbReference type="PANTHER" id="PTHR19143:SF327">
    <property type="entry name" value="FI21813P1-RELATED"/>
    <property type="match status" value="1"/>
</dbReference>
<dbReference type="PROSITE" id="PS51406">
    <property type="entry name" value="FIBRINOGEN_C_2"/>
    <property type="match status" value="1"/>
</dbReference>
<dbReference type="InterPro" id="IPR016186">
    <property type="entry name" value="C-type_lectin-like/link_sf"/>
</dbReference>
<dbReference type="PROSITE" id="PS50041">
    <property type="entry name" value="C_TYPE_LECTIN_2"/>
    <property type="match status" value="1"/>
</dbReference>
<dbReference type="SMART" id="SM00034">
    <property type="entry name" value="CLECT"/>
    <property type="match status" value="1"/>
</dbReference>
<dbReference type="SMART" id="SM00186">
    <property type="entry name" value="FBG"/>
    <property type="match status" value="1"/>
</dbReference>
<dbReference type="SUPFAM" id="SSF56496">
    <property type="entry name" value="Fibrinogen C-terminal domain-like"/>
    <property type="match status" value="1"/>
</dbReference>
<keyword evidence="3" id="KW-1185">Reference proteome</keyword>
<dbReference type="InterPro" id="IPR002181">
    <property type="entry name" value="Fibrinogen_a/b/g_C_dom"/>
</dbReference>
<evidence type="ECO:0000259" key="2">
    <source>
        <dbReference type="PROSITE" id="PS51406"/>
    </source>
</evidence>
<evidence type="ECO:0000313" key="3">
    <source>
        <dbReference type="Proteomes" id="UP000887566"/>
    </source>
</evidence>
<dbReference type="WBParaSite" id="PSAMB.scaffold1468size31115.g13350.t1">
    <property type="protein sequence ID" value="PSAMB.scaffold1468size31115.g13350.t1"/>
    <property type="gene ID" value="PSAMB.scaffold1468size31115.g13350"/>
</dbReference>
<dbReference type="GO" id="GO:0005615">
    <property type="term" value="C:extracellular space"/>
    <property type="evidence" value="ECO:0007669"/>
    <property type="project" value="TreeGrafter"/>
</dbReference>
<accession>A0A914V515</accession>
<dbReference type="InterPro" id="IPR016187">
    <property type="entry name" value="CTDL_fold"/>
</dbReference>
<dbReference type="SUPFAM" id="SSF56436">
    <property type="entry name" value="C-type lectin-like"/>
    <property type="match status" value="1"/>
</dbReference>
<dbReference type="Gene3D" id="3.10.100.10">
    <property type="entry name" value="Mannose-Binding Protein A, subunit A"/>
    <property type="match status" value="1"/>
</dbReference>
<dbReference type="Gene3D" id="3.90.215.10">
    <property type="entry name" value="Gamma Fibrinogen, chain A, domain 1"/>
    <property type="match status" value="1"/>
</dbReference>
<dbReference type="NCBIfam" id="NF040941">
    <property type="entry name" value="GGGWT_bact"/>
    <property type="match status" value="1"/>
</dbReference>
<protein>
    <submittedName>
        <fullName evidence="4">Uncharacterized protein</fullName>
    </submittedName>
</protein>
<evidence type="ECO:0000259" key="1">
    <source>
        <dbReference type="PROSITE" id="PS50041"/>
    </source>
</evidence>
<feature type="domain" description="C-type lectin" evidence="1">
    <location>
        <begin position="11"/>
        <end position="131"/>
    </location>
</feature>
<sequence length="339" mass="38628">MREGWQQSSTDSNKCYSINVSKKIWSDAEAFCENSAPNAHLTSILSAFEQSNIDAITCETSSVILCDQLWIGGNDFNNTNQFMWSDGRPFTYANWNQGQPDLSNQCVSAQTRTTGKWKTQPCQTENCFICESYPNRESTTVLSTSSASVTTALPTMTDCYDWRFIAGKTTDGIYKISPRKTDIYNVYCDMHTDGGGYTVIQRRLNNQTVFWNRLWTDYVNGFGSGLKENFWLGLDQIHVLSTKDVNVTLRIDVRGNRCNNTDYSCGAQFDPNGYWFGEWTFQIDNATQSYRLHISTANEGNLSKLHSNDFFWRRDDGQVFQTVDHDVTSENCTYRAYSG</sequence>
<dbReference type="InterPro" id="IPR036056">
    <property type="entry name" value="Fibrinogen-like_C"/>
</dbReference>
<dbReference type="InterPro" id="IPR001304">
    <property type="entry name" value="C-type_lectin-like"/>
</dbReference>
<organism evidence="3 4">
    <name type="scientific">Plectus sambesii</name>
    <dbReference type="NCBI Taxonomy" id="2011161"/>
    <lineage>
        <taxon>Eukaryota</taxon>
        <taxon>Metazoa</taxon>
        <taxon>Ecdysozoa</taxon>
        <taxon>Nematoda</taxon>
        <taxon>Chromadorea</taxon>
        <taxon>Plectida</taxon>
        <taxon>Plectina</taxon>
        <taxon>Plectoidea</taxon>
        <taxon>Plectidae</taxon>
        <taxon>Plectus</taxon>
    </lineage>
</organism>
<dbReference type="Pfam" id="PF00059">
    <property type="entry name" value="Lectin_C"/>
    <property type="match status" value="1"/>
</dbReference>
<dbReference type="Pfam" id="PF00147">
    <property type="entry name" value="Fibrinogen_C"/>
    <property type="match status" value="1"/>
</dbReference>
<proteinExistence type="predicted"/>
<dbReference type="Proteomes" id="UP000887566">
    <property type="component" value="Unplaced"/>
</dbReference>
<evidence type="ECO:0000313" key="4">
    <source>
        <dbReference type="WBParaSite" id="PSAMB.scaffold1468size31115.g13350.t1"/>
    </source>
</evidence>